<keyword evidence="3" id="KW-1185">Reference proteome</keyword>
<dbReference type="AlphaFoldDB" id="A0A1V2UXI1"/>
<proteinExistence type="predicted"/>
<name>A0A1V2UXI1_9GAMM</name>
<dbReference type="Proteomes" id="UP000189376">
    <property type="component" value="Unassembled WGS sequence"/>
</dbReference>
<keyword evidence="1" id="KW-0472">Membrane</keyword>
<evidence type="ECO:0000313" key="2">
    <source>
        <dbReference type="EMBL" id="ONN54665.1"/>
    </source>
</evidence>
<sequence>MILNFLVYTVMFNSAFKKHKIKICFGLPIIIVVSILIFKIYSYPFKPRLLSPDWIESRYNGWEVEHHDLWIATIVDVVGPKTVKIRNQNGEEKIMDLLYINALQSSEKMKNLYINSLSGYVGQQLFVKGDPDKARFNGVLIDGNGENINLNLTYVPGAVLDMSSTAYIHDREKQLVPYFANINSENRTF</sequence>
<keyword evidence="1" id="KW-1133">Transmembrane helix</keyword>
<accession>A0A1V2UXI1</accession>
<organism evidence="2 3">
    <name type="scientific">Acinetobacter genomosp. 33YU</name>
    <dbReference type="NCBI Taxonomy" id="1675530"/>
    <lineage>
        <taxon>Bacteria</taxon>
        <taxon>Pseudomonadati</taxon>
        <taxon>Pseudomonadota</taxon>
        <taxon>Gammaproteobacteria</taxon>
        <taxon>Moraxellales</taxon>
        <taxon>Moraxellaceae</taxon>
        <taxon>Acinetobacter</taxon>
    </lineage>
</organism>
<dbReference type="EMBL" id="LFZS01000005">
    <property type="protein sequence ID" value="ONN54665.1"/>
    <property type="molecule type" value="Genomic_DNA"/>
</dbReference>
<gene>
    <name evidence="2" type="ORF">AC058_09140</name>
</gene>
<feature type="transmembrane region" description="Helical" evidence="1">
    <location>
        <begin position="21"/>
        <end position="41"/>
    </location>
</feature>
<protein>
    <submittedName>
        <fullName evidence="2">Uncharacterized protein</fullName>
    </submittedName>
</protein>
<evidence type="ECO:0000313" key="3">
    <source>
        <dbReference type="Proteomes" id="UP000189376"/>
    </source>
</evidence>
<reference evidence="2 3" key="1">
    <citation type="submission" date="2015-07" db="EMBL/GenBank/DDBJ databases">
        <title>Acinetobacter yuneri, a novel member of Acinetobacter calcoaceticus-Acinetobacter baumannii complex isolated from clinical specimen.</title>
        <authorList>
            <person name="Yu Y."/>
        </authorList>
    </citation>
    <scope>NUCLEOTIDE SEQUENCE [LARGE SCALE GENOMIC DNA]</scope>
    <source>
        <strain evidence="2 3">A362</strain>
    </source>
</reference>
<evidence type="ECO:0000256" key="1">
    <source>
        <dbReference type="SAM" id="Phobius"/>
    </source>
</evidence>
<comment type="caution">
    <text evidence="2">The sequence shown here is derived from an EMBL/GenBank/DDBJ whole genome shotgun (WGS) entry which is preliminary data.</text>
</comment>
<keyword evidence="1" id="KW-0812">Transmembrane</keyword>